<dbReference type="AlphaFoldDB" id="A0AAW8Q125"/>
<keyword evidence="1" id="KW-0472">Membrane</keyword>
<gene>
    <name evidence="2" type="ORF">QX249_11520</name>
</gene>
<feature type="transmembrane region" description="Helical" evidence="1">
    <location>
        <begin position="40"/>
        <end position="58"/>
    </location>
</feature>
<dbReference type="Proteomes" id="UP001253193">
    <property type="component" value="Unassembled WGS sequence"/>
</dbReference>
<keyword evidence="1" id="KW-1133">Transmembrane helix</keyword>
<feature type="transmembrane region" description="Helical" evidence="1">
    <location>
        <begin position="70"/>
        <end position="92"/>
    </location>
</feature>
<dbReference type="EMBL" id="JAUHGG010000003">
    <property type="protein sequence ID" value="MDS1821294.1"/>
    <property type="molecule type" value="Genomic_DNA"/>
</dbReference>
<evidence type="ECO:0008006" key="4">
    <source>
        <dbReference type="Google" id="ProtNLM"/>
    </source>
</evidence>
<keyword evidence="1" id="KW-0812">Transmembrane</keyword>
<comment type="caution">
    <text evidence="2">The sequence shown here is derived from an EMBL/GenBank/DDBJ whole genome shotgun (WGS) entry which is preliminary data.</text>
</comment>
<accession>A0AAW8Q125</accession>
<organism evidence="2 3">
    <name type="scientific">Vibrio parahaemolyticus</name>
    <dbReference type="NCBI Taxonomy" id="670"/>
    <lineage>
        <taxon>Bacteria</taxon>
        <taxon>Pseudomonadati</taxon>
        <taxon>Pseudomonadota</taxon>
        <taxon>Gammaproteobacteria</taxon>
        <taxon>Vibrionales</taxon>
        <taxon>Vibrionaceae</taxon>
        <taxon>Vibrio</taxon>
    </lineage>
</organism>
<sequence length="196" mass="22380">MATSNQEPRTLTEEERQELSLLQTDLKGILKSANYGFGNLLMGLVALFFSGLLGFGLIQRYVTEEFKGDSFGFLVLFCCLLAASIILLLSVYNSSKYVNSIDNKRFFNSLRLMVKLFCSLPTYNTSELEQQIAKGTKAINLAKTQDMKGFRKDYSLVRFCSQINSVILQELKEEKHKLRDKRLSARESLREFAEEN</sequence>
<evidence type="ECO:0000313" key="3">
    <source>
        <dbReference type="Proteomes" id="UP001253193"/>
    </source>
</evidence>
<dbReference type="RefSeq" id="WP_311020168.1">
    <property type="nucleotide sequence ID" value="NZ_JAUHGG010000003.1"/>
</dbReference>
<reference evidence="2" key="1">
    <citation type="submission" date="2023-06" db="EMBL/GenBank/DDBJ databases">
        <title>Genomic Diversity of Vibrio spp. and Metagenomic Analysis of Pathogens in Florida Gulf Coastal Waters Following Hurricane Ian.</title>
        <authorList>
            <person name="Brumfield K.D."/>
        </authorList>
    </citation>
    <scope>NUCLEOTIDE SEQUENCE</scope>
    <source>
        <strain evidence="2">WBS2B-138</strain>
    </source>
</reference>
<evidence type="ECO:0000313" key="2">
    <source>
        <dbReference type="EMBL" id="MDS1821294.1"/>
    </source>
</evidence>
<proteinExistence type="predicted"/>
<evidence type="ECO:0000256" key="1">
    <source>
        <dbReference type="SAM" id="Phobius"/>
    </source>
</evidence>
<protein>
    <recommendedName>
        <fullName evidence="4">DUF3087 domain-containing protein</fullName>
    </recommendedName>
</protein>
<name>A0AAW8Q125_VIBPH</name>